<dbReference type="CDD" id="cd16146">
    <property type="entry name" value="ARS_like"/>
    <property type="match status" value="1"/>
</dbReference>
<protein>
    <submittedName>
        <fullName evidence="6">Arylsulfatase</fullName>
    </submittedName>
</protein>
<accession>A0A6C2UHF3</accession>
<evidence type="ECO:0000256" key="1">
    <source>
        <dbReference type="ARBA" id="ARBA00008779"/>
    </source>
</evidence>
<reference evidence="6 7" key="1">
    <citation type="submission" date="2019-04" db="EMBL/GenBank/DDBJ databases">
        <authorList>
            <person name="Van Vliet M D."/>
        </authorList>
    </citation>
    <scope>NUCLEOTIDE SEQUENCE [LARGE SCALE GENOMIC DNA]</scope>
    <source>
        <strain evidence="6 7">F21</strain>
    </source>
</reference>
<dbReference type="PANTHER" id="PTHR42693">
    <property type="entry name" value="ARYLSULFATASE FAMILY MEMBER"/>
    <property type="match status" value="1"/>
</dbReference>
<dbReference type="InterPro" id="IPR050738">
    <property type="entry name" value="Sulfatase"/>
</dbReference>
<dbReference type="Pfam" id="PF00884">
    <property type="entry name" value="Sulfatase"/>
    <property type="match status" value="1"/>
</dbReference>
<dbReference type="GO" id="GO:0004065">
    <property type="term" value="F:arylsulfatase activity"/>
    <property type="evidence" value="ECO:0007669"/>
    <property type="project" value="TreeGrafter"/>
</dbReference>
<dbReference type="PANTHER" id="PTHR42693:SF53">
    <property type="entry name" value="ENDO-4-O-SULFATASE"/>
    <property type="match status" value="1"/>
</dbReference>
<evidence type="ECO:0000313" key="6">
    <source>
        <dbReference type="EMBL" id="VGO19620.1"/>
    </source>
</evidence>
<dbReference type="EMBL" id="CAAHFH010000001">
    <property type="protein sequence ID" value="VGO19620.1"/>
    <property type="molecule type" value="Genomic_DNA"/>
</dbReference>
<gene>
    <name evidence="6" type="primary">atsA_157</name>
    <name evidence="6" type="ORF">SCARR_01679</name>
</gene>
<comment type="similarity">
    <text evidence="1">Belongs to the sulfatase family.</text>
</comment>
<organism evidence="6 7">
    <name type="scientific">Pontiella sulfatireligans</name>
    <dbReference type="NCBI Taxonomy" id="2750658"/>
    <lineage>
        <taxon>Bacteria</taxon>
        <taxon>Pseudomonadati</taxon>
        <taxon>Kiritimatiellota</taxon>
        <taxon>Kiritimatiellia</taxon>
        <taxon>Kiritimatiellales</taxon>
        <taxon>Pontiellaceae</taxon>
        <taxon>Pontiella</taxon>
    </lineage>
</organism>
<feature type="domain" description="Sulfatase N-terminal" evidence="5">
    <location>
        <begin position="26"/>
        <end position="341"/>
    </location>
</feature>
<evidence type="ECO:0000313" key="7">
    <source>
        <dbReference type="Proteomes" id="UP000346198"/>
    </source>
</evidence>
<evidence type="ECO:0000256" key="2">
    <source>
        <dbReference type="ARBA" id="ARBA00022723"/>
    </source>
</evidence>
<dbReference type="Gene3D" id="3.40.720.10">
    <property type="entry name" value="Alkaline Phosphatase, subunit A"/>
    <property type="match status" value="1"/>
</dbReference>
<keyword evidence="7" id="KW-1185">Reference proteome</keyword>
<proteinExistence type="inferred from homology"/>
<dbReference type="AlphaFoldDB" id="A0A6C2UHF3"/>
<keyword evidence="4" id="KW-0106">Calcium</keyword>
<evidence type="ECO:0000256" key="4">
    <source>
        <dbReference type="ARBA" id="ARBA00022837"/>
    </source>
</evidence>
<dbReference type="Proteomes" id="UP000346198">
    <property type="component" value="Unassembled WGS sequence"/>
</dbReference>
<keyword evidence="2" id="KW-0479">Metal-binding</keyword>
<dbReference type="FunFam" id="3.40.720.10:FF:000070">
    <property type="entry name" value="Arylsulfatase A"/>
    <property type="match status" value="1"/>
</dbReference>
<sequence length="599" mass="67437">MKRREILFAAGAASLVPVWAQGHKQPNVILVLTDDQGYGDMSCHGNPFLKTPNIDKLHAQSVRLTDFHVDPMCAPTRAALMTGRYSARTGVWSTLNGCYIPRREEITMGHMFANGGYGTAMFGKWHLGDSYPYGAEHRGFQHVVRHGAGVVGEIPDAWNNNYYDDTYLKNGKWTKFNGFCTDVWFDECMDYVKSHKGKPFFCYLAANAPHGPFNSHEKYFKPYLEMGIPEKRARFYGLIANIDENVGRLMAFLEKENLTEDTILIFMGDNGTAMGAGVRGNGLVTDGYNAGMRGKKTMPYEGGHRNACFVRYPSAGIQGGRDVPGLAAHFDLMPTLADLCDLPMSGRKLDGISLAPSLKGNERKCPERTLIVHNMQLVEPHKYKDFAVMTSRWRLVNRGLSLSAQLFDIKADPGQTTDVASTHPEVYERLMGEYEKWWEDMTPNFKNVSHQVFGSKQENPVLLTCHSWRTPSKEKSYNQLHVRQGIAINDAYWPVEVASEGRYRIELRRWPREADVPIAGSVPALEEPFCDPLPEGRVYPVTHARLVVQDVDQTIKVHKGDKAAVFEVPLNKGQTKLQTWFTFDGAQTIGAYYVYVEKL</sequence>
<dbReference type="InterPro" id="IPR017850">
    <property type="entry name" value="Alkaline_phosphatase_core_sf"/>
</dbReference>
<dbReference type="Gene3D" id="3.30.1120.10">
    <property type="match status" value="1"/>
</dbReference>
<evidence type="ECO:0000256" key="3">
    <source>
        <dbReference type="ARBA" id="ARBA00022801"/>
    </source>
</evidence>
<dbReference type="GO" id="GO:0046872">
    <property type="term" value="F:metal ion binding"/>
    <property type="evidence" value="ECO:0007669"/>
    <property type="project" value="UniProtKB-KW"/>
</dbReference>
<name>A0A6C2UHF3_9BACT</name>
<dbReference type="InterPro" id="IPR024607">
    <property type="entry name" value="Sulfatase_CS"/>
</dbReference>
<keyword evidence="3" id="KW-0378">Hydrolase</keyword>
<evidence type="ECO:0000259" key="5">
    <source>
        <dbReference type="Pfam" id="PF00884"/>
    </source>
</evidence>
<dbReference type="InterPro" id="IPR000917">
    <property type="entry name" value="Sulfatase_N"/>
</dbReference>
<dbReference type="PROSITE" id="PS00523">
    <property type="entry name" value="SULFATASE_1"/>
    <property type="match status" value="1"/>
</dbReference>
<dbReference type="RefSeq" id="WP_136061003.1">
    <property type="nucleotide sequence ID" value="NZ_CAAHFH010000001.1"/>
</dbReference>
<dbReference type="SUPFAM" id="SSF53649">
    <property type="entry name" value="Alkaline phosphatase-like"/>
    <property type="match status" value="1"/>
</dbReference>